<sequence>MSLWQGHSIEVTGERAVPWSGGVKSYQTERKLSNRDLPSDGNHELWKLRRGGKRNVLGSALVSGTRQAHLTIRSAHDTNTRTHQHTGPVTHRRRPRYDSSPCSQPVGGGHRSPVAMGTARQVTGELLTFWSRRGTGVKCNVDPCLGDSDDLVRGPLTMGYVTTVSGSIGLALTRGPYICMSAHLAGRALRSEV</sequence>
<gene>
    <name evidence="1" type="ORF">DPEC_G00253920</name>
</gene>
<dbReference type="EMBL" id="CM055749">
    <property type="protein sequence ID" value="KAJ7994868.1"/>
    <property type="molecule type" value="Genomic_DNA"/>
</dbReference>
<protein>
    <submittedName>
        <fullName evidence="1">Uncharacterized protein</fullName>
    </submittedName>
</protein>
<evidence type="ECO:0000313" key="1">
    <source>
        <dbReference type="EMBL" id="KAJ7994868.1"/>
    </source>
</evidence>
<organism evidence="1 2">
    <name type="scientific">Dallia pectoralis</name>
    <name type="common">Alaska blackfish</name>
    <dbReference type="NCBI Taxonomy" id="75939"/>
    <lineage>
        <taxon>Eukaryota</taxon>
        <taxon>Metazoa</taxon>
        <taxon>Chordata</taxon>
        <taxon>Craniata</taxon>
        <taxon>Vertebrata</taxon>
        <taxon>Euteleostomi</taxon>
        <taxon>Actinopterygii</taxon>
        <taxon>Neopterygii</taxon>
        <taxon>Teleostei</taxon>
        <taxon>Protacanthopterygii</taxon>
        <taxon>Esociformes</taxon>
        <taxon>Umbridae</taxon>
        <taxon>Dallia</taxon>
    </lineage>
</organism>
<evidence type="ECO:0000313" key="2">
    <source>
        <dbReference type="Proteomes" id="UP001157502"/>
    </source>
</evidence>
<dbReference type="Proteomes" id="UP001157502">
    <property type="component" value="Chromosome 22"/>
</dbReference>
<reference evidence="1" key="1">
    <citation type="submission" date="2021-05" db="EMBL/GenBank/DDBJ databases">
        <authorList>
            <person name="Pan Q."/>
            <person name="Jouanno E."/>
            <person name="Zahm M."/>
            <person name="Klopp C."/>
            <person name="Cabau C."/>
            <person name="Louis A."/>
            <person name="Berthelot C."/>
            <person name="Parey E."/>
            <person name="Roest Crollius H."/>
            <person name="Montfort J."/>
            <person name="Robinson-Rechavi M."/>
            <person name="Bouchez O."/>
            <person name="Lampietro C."/>
            <person name="Lopez Roques C."/>
            <person name="Donnadieu C."/>
            <person name="Postlethwait J."/>
            <person name="Bobe J."/>
            <person name="Dillon D."/>
            <person name="Chandos A."/>
            <person name="von Hippel F."/>
            <person name="Guiguen Y."/>
        </authorList>
    </citation>
    <scope>NUCLEOTIDE SEQUENCE</scope>
    <source>
        <strain evidence="1">YG-Jan2019</strain>
    </source>
</reference>
<accession>A0ACC2FTX3</accession>
<proteinExistence type="predicted"/>
<name>A0ACC2FTX3_DALPE</name>
<comment type="caution">
    <text evidence="1">The sequence shown here is derived from an EMBL/GenBank/DDBJ whole genome shotgun (WGS) entry which is preliminary data.</text>
</comment>
<keyword evidence="2" id="KW-1185">Reference proteome</keyword>